<evidence type="ECO:0000313" key="11">
    <source>
        <dbReference type="Proteomes" id="UP001432322"/>
    </source>
</evidence>
<dbReference type="SUPFAM" id="SSF55874">
    <property type="entry name" value="ATPase domain of HSP90 chaperone/DNA topoisomerase II/histidine kinase"/>
    <property type="match status" value="1"/>
</dbReference>
<evidence type="ECO:0000256" key="1">
    <source>
        <dbReference type="ARBA" id="ARBA00004173"/>
    </source>
</evidence>
<feature type="binding site" evidence="8">
    <location>
        <position position="74"/>
    </location>
    <ligand>
        <name>ATP</name>
        <dbReference type="ChEBI" id="CHEBI:30616"/>
    </ligand>
</feature>
<evidence type="ECO:0000259" key="9">
    <source>
        <dbReference type="SMART" id="SM00387"/>
    </source>
</evidence>
<comment type="subcellular location">
    <subcellularLocation>
        <location evidence="1">Mitochondrion</location>
    </subcellularLocation>
</comment>
<evidence type="ECO:0000256" key="6">
    <source>
        <dbReference type="ARBA" id="ARBA00023128"/>
    </source>
</evidence>
<dbReference type="InterPro" id="IPR003594">
    <property type="entry name" value="HATPase_dom"/>
</dbReference>
<evidence type="ECO:0000313" key="10">
    <source>
        <dbReference type="EMBL" id="GMT18932.1"/>
    </source>
</evidence>
<evidence type="ECO:0000256" key="3">
    <source>
        <dbReference type="ARBA" id="ARBA00022741"/>
    </source>
</evidence>
<evidence type="ECO:0000256" key="2">
    <source>
        <dbReference type="ARBA" id="ARBA00008239"/>
    </source>
</evidence>
<feature type="binding site" evidence="8">
    <location>
        <begin position="136"/>
        <end position="137"/>
    </location>
    <ligand>
        <name>ATP</name>
        <dbReference type="ChEBI" id="CHEBI:30616"/>
    </ligand>
</feature>
<dbReference type="GO" id="GO:0005524">
    <property type="term" value="F:ATP binding"/>
    <property type="evidence" value="ECO:0007669"/>
    <property type="project" value="UniProtKB-KW"/>
</dbReference>
<keyword evidence="7" id="KW-0143">Chaperone</keyword>
<dbReference type="PANTHER" id="PTHR11528">
    <property type="entry name" value="HEAT SHOCK PROTEIN 90 FAMILY MEMBER"/>
    <property type="match status" value="1"/>
</dbReference>
<name>A0AAV5VJP8_9BILA</name>
<keyword evidence="5" id="KW-0809">Transit peptide</keyword>
<dbReference type="FunFam" id="1.20.120.790:FF:000004">
    <property type="entry name" value="Heat shock protein 75 kDa"/>
    <property type="match status" value="1"/>
</dbReference>
<dbReference type="Gene3D" id="3.30.565.10">
    <property type="entry name" value="Histidine kinase-like ATPase, C-terminal domain"/>
    <property type="match status" value="1"/>
</dbReference>
<dbReference type="FunFam" id="3.40.50.11260:FF:000004">
    <property type="entry name" value="Heat shock protein 75 mitochondrial"/>
    <property type="match status" value="1"/>
</dbReference>
<feature type="binding site" evidence="8">
    <location>
        <begin position="155"/>
        <end position="160"/>
    </location>
    <ligand>
        <name>ATP</name>
        <dbReference type="ChEBI" id="CHEBI:30616"/>
    </ligand>
</feature>
<proteinExistence type="inferred from homology"/>
<feature type="binding site" evidence="8">
    <location>
        <position position="205"/>
    </location>
    <ligand>
        <name>ATP</name>
        <dbReference type="ChEBI" id="CHEBI:30616"/>
    </ligand>
</feature>
<gene>
    <name evidence="10" type="ORF">PFISCL1PPCAC_10229</name>
</gene>
<evidence type="ECO:0000256" key="5">
    <source>
        <dbReference type="ARBA" id="ARBA00022946"/>
    </source>
</evidence>
<keyword evidence="6" id="KW-0496">Mitochondrion</keyword>
<dbReference type="GO" id="GO:0016887">
    <property type="term" value="F:ATP hydrolysis activity"/>
    <property type="evidence" value="ECO:0007669"/>
    <property type="project" value="InterPro"/>
</dbReference>
<keyword evidence="3 8" id="KW-0547">Nucleotide-binding</keyword>
<dbReference type="Gene3D" id="1.20.120.790">
    <property type="entry name" value="Heat shock protein 90, C-terminal domain"/>
    <property type="match status" value="1"/>
</dbReference>
<dbReference type="SUPFAM" id="SSF54211">
    <property type="entry name" value="Ribosomal protein S5 domain 2-like"/>
    <property type="match status" value="1"/>
</dbReference>
<keyword evidence="4 8" id="KW-0067">ATP-binding</keyword>
<evidence type="ECO:0000256" key="7">
    <source>
        <dbReference type="ARBA" id="ARBA00023186"/>
    </source>
</evidence>
<dbReference type="PIRSF" id="PIRSF002583">
    <property type="entry name" value="Hsp90"/>
    <property type="match status" value="1"/>
</dbReference>
<protein>
    <recommendedName>
        <fullName evidence="9">Histidine kinase/HSP90-like ATPase domain-containing protein</fullName>
    </recommendedName>
</protein>
<feature type="binding site" evidence="8">
    <location>
        <position position="78"/>
    </location>
    <ligand>
        <name>ATP</name>
        <dbReference type="ChEBI" id="CHEBI:30616"/>
    </ligand>
</feature>
<reference evidence="10" key="1">
    <citation type="submission" date="2023-10" db="EMBL/GenBank/DDBJ databases">
        <title>Genome assembly of Pristionchus species.</title>
        <authorList>
            <person name="Yoshida K."/>
            <person name="Sommer R.J."/>
        </authorList>
    </citation>
    <scope>NUCLEOTIDE SEQUENCE</scope>
    <source>
        <strain evidence="10">RS5133</strain>
    </source>
</reference>
<dbReference type="PRINTS" id="PR00775">
    <property type="entry name" value="HEATSHOCK90"/>
</dbReference>
<dbReference type="SUPFAM" id="SSF110942">
    <property type="entry name" value="HSP90 C-terminal domain"/>
    <property type="match status" value="1"/>
</dbReference>
<dbReference type="GO" id="GO:0070013">
    <property type="term" value="C:intracellular organelle lumen"/>
    <property type="evidence" value="ECO:0007669"/>
    <property type="project" value="UniProtKB-ARBA"/>
</dbReference>
<keyword evidence="11" id="KW-1185">Reference proteome</keyword>
<dbReference type="Gene3D" id="3.30.230.80">
    <property type="match status" value="1"/>
</dbReference>
<organism evidence="10 11">
    <name type="scientific">Pristionchus fissidentatus</name>
    <dbReference type="NCBI Taxonomy" id="1538716"/>
    <lineage>
        <taxon>Eukaryota</taxon>
        <taxon>Metazoa</taxon>
        <taxon>Ecdysozoa</taxon>
        <taxon>Nematoda</taxon>
        <taxon>Chromadorea</taxon>
        <taxon>Rhabditida</taxon>
        <taxon>Rhabditina</taxon>
        <taxon>Diplogasteromorpha</taxon>
        <taxon>Diplogasteroidea</taxon>
        <taxon>Neodiplogasteridae</taxon>
        <taxon>Pristionchus</taxon>
    </lineage>
</organism>
<feature type="non-terminal residue" evidence="10">
    <location>
        <position position="1"/>
    </location>
</feature>
<dbReference type="InterPro" id="IPR020568">
    <property type="entry name" value="Ribosomal_Su5_D2-typ_SF"/>
</dbReference>
<comment type="caution">
    <text evidence="10">The sequence shown here is derived from an EMBL/GenBank/DDBJ whole genome shotgun (WGS) entry which is preliminary data.</text>
</comment>
<dbReference type="Gene3D" id="3.40.50.11260">
    <property type="match status" value="1"/>
</dbReference>
<feature type="binding site" evidence="8">
    <location>
        <position position="116"/>
    </location>
    <ligand>
        <name>ATP</name>
        <dbReference type="ChEBI" id="CHEBI:30616"/>
    </ligand>
</feature>
<feature type="domain" description="Histidine kinase/HSP90-like ATPase" evidence="9">
    <location>
        <begin position="67"/>
        <end position="215"/>
    </location>
</feature>
<dbReference type="Pfam" id="PF13589">
    <property type="entry name" value="HATPase_c_3"/>
    <property type="match status" value="1"/>
</dbReference>
<dbReference type="InterPro" id="IPR020575">
    <property type="entry name" value="Hsp90_N"/>
</dbReference>
<dbReference type="InterPro" id="IPR037196">
    <property type="entry name" value="HSP90_C"/>
</dbReference>
<dbReference type="InterPro" id="IPR001404">
    <property type="entry name" value="Hsp90_fam"/>
</dbReference>
<dbReference type="GO" id="GO:0140662">
    <property type="term" value="F:ATP-dependent protein folding chaperone"/>
    <property type="evidence" value="ECO:0007669"/>
    <property type="project" value="InterPro"/>
</dbReference>
<dbReference type="GO" id="GO:0005739">
    <property type="term" value="C:mitochondrion"/>
    <property type="evidence" value="ECO:0007669"/>
    <property type="project" value="UniProtKB-SubCell"/>
</dbReference>
<dbReference type="HAMAP" id="MF_00505">
    <property type="entry name" value="HSP90"/>
    <property type="match status" value="1"/>
</dbReference>
<feature type="binding site" evidence="8">
    <location>
        <position position="121"/>
    </location>
    <ligand>
        <name>ATP</name>
        <dbReference type="ChEBI" id="CHEBI:30616"/>
    </ligand>
</feature>
<evidence type="ECO:0000256" key="4">
    <source>
        <dbReference type="ARBA" id="ARBA00022840"/>
    </source>
</evidence>
<feature type="binding site" evidence="8">
    <location>
        <position position="364"/>
    </location>
    <ligand>
        <name>ATP</name>
        <dbReference type="ChEBI" id="CHEBI:30616"/>
    </ligand>
</feature>
<dbReference type="FunFam" id="3.30.230.80:FF:000004">
    <property type="entry name" value="Heat shock protein 75 kDa"/>
    <property type="match status" value="1"/>
</dbReference>
<evidence type="ECO:0000256" key="8">
    <source>
        <dbReference type="PIRSR" id="PIRSR002583-1"/>
    </source>
</evidence>
<dbReference type="CDD" id="cd16927">
    <property type="entry name" value="HATPase_Hsp90-like"/>
    <property type="match status" value="1"/>
</dbReference>
<accession>A0AAV5VJP8</accession>
<dbReference type="Pfam" id="PF00183">
    <property type="entry name" value="HSP90"/>
    <property type="match status" value="1"/>
</dbReference>
<dbReference type="EMBL" id="BTSY01000003">
    <property type="protein sequence ID" value="GMT18932.1"/>
    <property type="molecule type" value="Genomic_DNA"/>
</dbReference>
<dbReference type="GO" id="GO:0051082">
    <property type="term" value="F:unfolded protein binding"/>
    <property type="evidence" value="ECO:0007669"/>
    <property type="project" value="InterPro"/>
</dbReference>
<dbReference type="SMART" id="SM00387">
    <property type="entry name" value="HATPase_c"/>
    <property type="match status" value="1"/>
</dbReference>
<sequence>VRSMRSVRSLSRLSRVISSQVASSRTTQIRPISYIPRVLSASQPERREFQAETAKLLDIVAKSLYSDSEVFVRELISNSSDAIEKRRIADLEKGNTHSGEIKITVDEAKNTILFQDNGIGMTKDELISYLGTIAHSGSKTFTQENAEKAENVIGQFGVGFYSAFMVADSVEVKSRKAGEEDGIQWTWNGGNSYEMSEGVETEEGTTIQIHLKSGDAAIYSQFLRMKDIIEKYSYFVSSPITLNGERVNSLNAIWTANPKEVTAEQHDQFFSQLTRMHHPHLQHDRPSYYIHYKADSPLSIRSIMYVPSHKVSQMEFASQTDEYGLSLYARRVLIKAKAKELLPKYLRFVIGVVDCEDIPLNLSREMLQNDPVVAKLRRVLTDKILAFFVQQMKKDPIKYDDMYKNINLYFKEGIVLEPEQNVKEDIARLLQLETSNNKGGVKTSLTDYISRMQEGQKEIYYMYAPSRQLAESSPYLEVVKGEGKEVLFLLDPADEVVFLSLGQFKNHNLVSVEKWAEKAEDKKEDKVELGDKKELYDWVKNTLGSVKVNEVKGSRRVSEHPAMISVQTEMGAARHFLRMGETKGNEHLAFLKPTFHLHLNHPVTEGLIKLKKTDPKTAQLLLEQIYDNALLTAGLMTDSRNMIPRLNDLLTKLLGKEKSTILTP</sequence>
<dbReference type="InterPro" id="IPR036890">
    <property type="entry name" value="HATPase_C_sf"/>
</dbReference>
<dbReference type="NCBIfam" id="NF003555">
    <property type="entry name" value="PRK05218.1"/>
    <property type="match status" value="1"/>
</dbReference>
<comment type="similarity">
    <text evidence="2">Belongs to the heat shock protein 90 family.</text>
</comment>
<dbReference type="Proteomes" id="UP001432322">
    <property type="component" value="Unassembled WGS sequence"/>
</dbReference>
<dbReference type="AlphaFoldDB" id="A0AAV5VJP8"/>